<dbReference type="PANTHER" id="PTHR30612:SF0">
    <property type="entry name" value="CHLOROPLAST PROTEIN-TRANSPORTING ATPASE"/>
    <property type="match status" value="1"/>
</dbReference>
<dbReference type="InterPro" id="IPR011130">
    <property type="entry name" value="SecA_preprotein_X-link_dom"/>
</dbReference>
<keyword evidence="5 10" id="KW-0067">ATP-binding</keyword>
<evidence type="ECO:0000256" key="3">
    <source>
        <dbReference type="ARBA" id="ARBA00022448"/>
    </source>
</evidence>
<dbReference type="NCBIfam" id="TIGR00963">
    <property type="entry name" value="secA"/>
    <property type="match status" value="1"/>
</dbReference>
<feature type="domain" description="Helicase ATP-binding" evidence="11">
    <location>
        <begin position="106"/>
        <end position="265"/>
    </location>
</feature>
<dbReference type="Gene3D" id="3.40.50.300">
    <property type="entry name" value="P-loop containing nucleotide triphosphate hydrolases"/>
    <property type="match status" value="2"/>
</dbReference>
<dbReference type="SUPFAM" id="SSF52540">
    <property type="entry name" value="P-loop containing nucleoside triphosphate hydrolases"/>
    <property type="match status" value="2"/>
</dbReference>
<evidence type="ECO:0000313" key="13">
    <source>
        <dbReference type="EMBL" id="CAD8512338.1"/>
    </source>
</evidence>
<evidence type="ECO:0000256" key="10">
    <source>
        <dbReference type="RuleBase" id="RU003874"/>
    </source>
</evidence>
<dbReference type="PROSITE" id="PS51196">
    <property type="entry name" value="SECA_MOTOR_DEAD"/>
    <property type="match status" value="1"/>
</dbReference>
<dbReference type="PRINTS" id="PR00906">
    <property type="entry name" value="SECA"/>
</dbReference>
<evidence type="ECO:0000259" key="12">
    <source>
        <dbReference type="PROSITE" id="PS51196"/>
    </source>
</evidence>
<dbReference type="FunFam" id="3.90.1440.10:FF:000003">
    <property type="entry name" value="Preprotein translocase SecA subunit"/>
    <property type="match status" value="1"/>
</dbReference>
<keyword evidence="6 10" id="KW-0653">Protein transport</keyword>
<dbReference type="Gene3D" id="3.90.1440.10">
    <property type="entry name" value="SecA, preprotein cross-linking domain"/>
    <property type="match status" value="1"/>
</dbReference>
<dbReference type="InterPro" id="IPR027417">
    <property type="entry name" value="P-loop_NTPase"/>
</dbReference>
<dbReference type="InterPro" id="IPR000185">
    <property type="entry name" value="SecA"/>
</dbReference>
<dbReference type="InterPro" id="IPR044722">
    <property type="entry name" value="SecA_SF2_C"/>
</dbReference>
<dbReference type="InterPro" id="IPR011115">
    <property type="entry name" value="SecA_DEAD"/>
</dbReference>
<keyword evidence="7" id="KW-1278">Translocase</keyword>
<dbReference type="InterPro" id="IPR014018">
    <property type="entry name" value="SecA_motor_DEAD"/>
</dbReference>
<dbReference type="InterPro" id="IPR014001">
    <property type="entry name" value="Helicase_ATP-bd"/>
</dbReference>
<dbReference type="InterPro" id="IPR011116">
    <property type="entry name" value="SecA_Wing/Scaffold"/>
</dbReference>
<dbReference type="InterPro" id="IPR036266">
    <property type="entry name" value="SecA_Wing/Scaffold_sf"/>
</dbReference>
<dbReference type="Pfam" id="PF21090">
    <property type="entry name" value="P-loop_SecA"/>
    <property type="match status" value="1"/>
</dbReference>
<dbReference type="GO" id="GO:0017038">
    <property type="term" value="P:protein import"/>
    <property type="evidence" value="ECO:0007669"/>
    <property type="project" value="InterPro"/>
</dbReference>
<protein>
    <recommendedName>
        <fullName evidence="10">Protein translocase subunit SecA</fullName>
    </recommendedName>
</protein>
<dbReference type="SUPFAM" id="SSF81886">
    <property type="entry name" value="Helical scaffold and wing domains of SecA"/>
    <property type="match status" value="1"/>
</dbReference>
<evidence type="ECO:0000256" key="8">
    <source>
        <dbReference type="ARBA" id="ARBA00023010"/>
    </source>
</evidence>
<dbReference type="GO" id="GO:0005524">
    <property type="term" value="F:ATP binding"/>
    <property type="evidence" value="ECO:0007669"/>
    <property type="project" value="UniProtKB-KW"/>
</dbReference>
<dbReference type="GO" id="GO:0006605">
    <property type="term" value="P:protein targeting"/>
    <property type="evidence" value="ECO:0007669"/>
    <property type="project" value="InterPro"/>
</dbReference>
<dbReference type="GO" id="GO:0016020">
    <property type="term" value="C:membrane"/>
    <property type="evidence" value="ECO:0007669"/>
    <property type="project" value="UniProtKB-SubCell"/>
</dbReference>
<dbReference type="PANTHER" id="PTHR30612">
    <property type="entry name" value="SECA INNER MEMBRANE COMPONENT OF SEC PROTEIN SECRETION SYSTEM"/>
    <property type="match status" value="1"/>
</dbReference>
<dbReference type="InterPro" id="IPR020937">
    <property type="entry name" value="SecA_CS"/>
</dbReference>
<reference evidence="13" key="1">
    <citation type="submission" date="2021-01" db="EMBL/GenBank/DDBJ databases">
        <authorList>
            <person name="Corre E."/>
            <person name="Pelletier E."/>
            <person name="Niang G."/>
            <person name="Scheremetjew M."/>
            <person name="Finn R."/>
            <person name="Kale V."/>
            <person name="Holt S."/>
            <person name="Cochrane G."/>
            <person name="Meng A."/>
            <person name="Brown T."/>
            <person name="Cohen L."/>
        </authorList>
    </citation>
    <scope>NUCLEOTIDE SEQUENCE</scope>
    <source>
        <strain evidence="13">CCMP1374</strain>
    </source>
</reference>
<dbReference type="Gene3D" id="1.10.3060.10">
    <property type="entry name" value="Helical scaffold and wing domains of SecA"/>
    <property type="match status" value="1"/>
</dbReference>
<dbReference type="Pfam" id="PF07517">
    <property type="entry name" value="SecA_DEAD"/>
    <property type="match status" value="1"/>
</dbReference>
<evidence type="ECO:0000256" key="4">
    <source>
        <dbReference type="ARBA" id="ARBA00022741"/>
    </source>
</evidence>
<evidence type="ECO:0000256" key="2">
    <source>
        <dbReference type="ARBA" id="ARBA00007650"/>
    </source>
</evidence>
<comment type="similarity">
    <text evidence="2 10">Belongs to the SecA family.</text>
</comment>
<dbReference type="PROSITE" id="PS01312">
    <property type="entry name" value="SECA"/>
    <property type="match status" value="1"/>
</dbReference>
<dbReference type="HAMAP" id="MF_01382">
    <property type="entry name" value="SecA"/>
    <property type="match status" value="1"/>
</dbReference>
<evidence type="ECO:0000259" key="11">
    <source>
        <dbReference type="PROSITE" id="PS51192"/>
    </source>
</evidence>
<keyword evidence="9" id="KW-0472">Membrane</keyword>
<evidence type="ECO:0000256" key="5">
    <source>
        <dbReference type="ARBA" id="ARBA00022840"/>
    </source>
</evidence>
<keyword evidence="8 10" id="KW-0811">Translocation</keyword>
<dbReference type="Pfam" id="PF01043">
    <property type="entry name" value="SecA_PP_bind"/>
    <property type="match status" value="1"/>
</dbReference>
<evidence type="ECO:0000256" key="9">
    <source>
        <dbReference type="ARBA" id="ARBA00023136"/>
    </source>
</evidence>
<evidence type="ECO:0000256" key="6">
    <source>
        <dbReference type="ARBA" id="ARBA00022927"/>
    </source>
</evidence>
<dbReference type="GO" id="GO:0006886">
    <property type="term" value="P:intracellular protein transport"/>
    <property type="evidence" value="ECO:0007669"/>
    <property type="project" value="InterPro"/>
</dbReference>
<gene>
    <name evidence="13" type="ORF">PANT1444_LOCUS21995</name>
</gene>
<keyword evidence="4 10" id="KW-0547">Nucleotide-binding</keyword>
<dbReference type="CDD" id="cd18803">
    <property type="entry name" value="SF2_C_secA"/>
    <property type="match status" value="1"/>
</dbReference>
<dbReference type="Pfam" id="PF07516">
    <property type="entry name" value="SecA_SW"/>
    <property type="match status" value="1"/>
</dbReference>
<dbReference type="SUPFAM" id="SSF81767">
    <property type="entry name" value="Pre-protein crosslinking domain of SecA"/>
    <property type="match status" value="1"/>
</dbReference>
<dbReference type="SMART" id="SM00957">
    <property type="entry name" value="SecA_DEAD"/>
    <property type="match status" value="1"/>
</dbReference>
<dbReference type="CDD" id="cd17928">
    <property type="entry name" value="DEXDc_SecA"/>
    <property type="match status" value="1"/>
</dbReference>
<accession>A0A7S0NGF1</accession>
<keyword evidence="3 10" id="KW-0813">Transport</keyword>
<dbReference type="InterPro" id="IPR036670">
    <property type="entry name" value="SecA_X-link_sf"/>
</dbReference>
<dbReference type="EMBL" id="HBEP01038777">
    <property type="protein sequence ID" value="CAD8512338.1"/>
    <property type="molecule type" value="Transcribed_RNA"/>
</dbReference>
<proteinExistence type="inferred from homology"/>
<evidence type="ECO:0000256" key="7">
    <source>
        <dbReference type="ARBA" id="ARBA00022967"/>
    </source>
</evidence>
<dbReference type="PROSITE" id="PS51192">
    <property type="entry name" value="HELICASE_ATP_BIND_1"/>
    <property type="match status" value="1"/>
</dbReference>
<comment type="subcellular location">
    <subcellularLocation>
        <location evidence="1">Membrane</location>
        <topology evidence="1">Peripheral membrane protein</topology>
    </subcellularLocation>
</comment>
<organism evidence="13">
    <name type="scientific">Phaeocystis antarctica</name>
    <dbReference type="NCBI Taxonomy" id="33657"/>
    <lineage>
        <taxon>Eukaryota</taxon>
        <taxon>Haptista</taxon>
        <taxon>Haptophyta</taxon>
        <taxon>Prymnesiophyceae</taxon>
        <taxon>Phaeocystales</taxon>
        <taxon>Phaeocystaceae</taxon>
        <taxon>Phaeocystis</taxon>
    </lineage>
</organism>
<dbReference type="SMART" id="SM00958">
    <property type="entry name" value="SecA_PP_bind"/>
    <property type="match status" value="1"/>
</dbReference>
<name>A0A7S0NGF1_9EUKA</name>
<sequence length="927" mass="100711">MIGSIDGLLDNLRSPDPSTLPGGGYWDEDQNTARVQGYTQRVNRINVLEDEIELLSDEAIKAKTEEFRSRLAAGATEDELLEEAFAVVREAAWRAIELRHYDVQLVGAMALHEGFLAEMGTGEGKSLTCTCAVYLNALAGKGGSYLVTVNDYLARRDAEVMGQVYQFLGMSVGLVQAGMTPAERREAYACDVKYVTNQELGFDFLRDNLAMTTDEVVSRELNFCVVDEGDSVLIDEARVPLVISSSVADVAQAQRYGMAAKLSDALMAGVHYEVFEKQKTITLNEEGARYAETALDVKDLYDPSNPWAAYVVNAIKAKALFNKDKEYVVKGEEVMIVDEFSGRILDGRRWGDGLHQAMEAKEKVPIQPETEVAASITYQSLFRRFNKLSAMSGTALTEAEELATFYGLRVLQVPPVLPVQRADYPDAVYKTVKGKSLAALDELLNMHRDGRPVLVGTTSVESSEVFASKLRELGIKHEVLNAKADSAQREGEIISQAGRLKSVTISTNMAGRGTDILLGGNPAMMARLRVREALAAAAGTAVPEVAATFYPAKLSDEVVAQLDAAGATLRAELAARPESEGGPLLSLEALDEMLAIAASSSDVYEGSANDLTRDAIGAVQDAFEAVLDPEKERVISLGGLHVIGTNLHDSRRIDQQLRGRAGRQGDPGSSHFFLSLDDRIFRLFGAERVKGLLDLLRVPEDQPIESPQVARVVAKTQEGVERYYFELRQKLSDFDGVLAFQRDATYIRRAALLNADAAEMSASLSACVEGTVGAIFAANWKDAEAPATRAATLVGKLGQFFPSLALPESALQGSRAEAEAAAVSAAQAALVAQEAMLEGAKAGLSLEAARFVSLLQVDTLWTQHMKQLNYVKDFAGLKAYAQEDPLEVYRTEGDKLFDNMQKAYQQNTAFSFAQYNPKQKAAPADKA</sequence>
<dbReference type="AlphaFoldDB" id="A0A7S0NGF1"/>
<evidence type="ECO:0000256" key="1">
    <source>
        <dbReference type="ARBA" id="ARBA00004170"/>
    </source>
</evidence>
<feature type="domain" description="SecA family profile" evidence="12">
    <location>
        <begin position="20"/>
        <end position="705"/>
    </location>
</feature>